<evidence type="ECO:0008006" key="4">
    <source>
        <dbReference type="Google" id="ProtNLM"/>
    </source>
</evidence>
<name>A0A5B8S1C2_9SPHN</name>
<evidence type="ECO:0000313" key="2">
    <source>
        <dbReference type="EMBL" id="QEA15316.1"/>
    </source>
</evidence>
<protein>
    <recommendedName>
        <fullName evidence="4">DUF4136 domain-containing protein</fullName>
    </recommendedName>
</protein>
<proteinExistence type="predicted"/>
<reference evidence="2 3" key="1">
    <citation type="journal article" date="2013" name="J. Microbiol. Biotechnol.">
        <title>Novosphingobium ginsenosidimutans sp. nov., with the ability to convert ginsenoside.</title>
        <authorList>
            <person name="Kim J.K."/>
            <person name="He D."/>
            <person name="Liu Q.M."/>
            <person name="Park H.Y."/>
            <person name="Jung M.S."/>
            <person name="Yoon M.H."/>
            <person name="Kim S.C."/>
            <person name="Im W.T."/>
        </authorList>
    </citation>
    <scope>NUCLEOTIDE SEQUENCE [LARGE SCALE GENOMIC DNA]</scope>
    <source>
        <strain evidence="2 3">FW-6</strain>
    </source>
</reference>
<dbReference type="Proteomes" id="UP000321172">
    <property type="component" value="Chromosome"/>
</dbReference>
<dbReference type="EMBL" id="CP042345">
    <property type="protein sequence ID" value="QEA15316.1"/>
    <property type="molecule type" value="Genomic_DNA"/>
</dbReference>
<organism evidence="2 3">
    <name type="scientific">Novosphingobium ginsenosidimutans</name>
    <dbReference type="NCBI Taxonomy" id="1176536"/>
    <lineage>
        <taxon>Bacteria</taxon>
        <taxon>Pseudomonadati</taxon>
        <taxon>Pseudomonadota</taxon>
        <taxon>Alphaproteobacteria</taxon>
        <taxon>Sphingomonadales</taxon>
        <taxon>Sphingomonadaceae</taxon>
        <taxon>Novosphingobium</taxon>
    </lineage>
</organism>
<keyword evidence="3" id="KW-1185">Reference proteome</keyword>
<feature type="signal peptide" evidence="1">
    <location>
        <begin position="1"/>
        <end position="26"/>
    </location>
</feature>
<dbReference type="OrthoDB" id="7428103at2"/>
<keyword evidence="1" id="KW-0732">Signal</keyword>
<accession>A0A5B8S1C2</accession>
<dbReference type="RefSeq" id="WP_147089296.1">
    <property type="nucleotide sequence ID" value="NZ_BAABJD010000001.1"/>
</dbReference>
<gene>
    <name evidence="2" type="ORF">FRF71_03695</name>
</gene>
<evidence type="ECO:0000313" key="3">
    <source>
        <dbReference type="Proteomes" id="UP000321172"/>
    </source>
</evidence>
<sequence>MPHTRFSLAAAAIVLALAGTGTTVLAQRTGPSGPGWDEPRWGEGRDVERSLRRAAAAREGKVDVARFRAEGDAAGALSHGAIAVVRPADQDPVPDNRIAATFEAAVESQLAGAGYDTLGSASGGQIAEVRLVRSEAEPAEQKGKPLSGAMEVGVSNRGTFFGGALRYDASKPRSALISTRLETRIRDRASRQVLWEGRAEILTREGDGRWGDQAIATRLAAALFDGFPTRTGEPLAAR</sequence>
<feature type="chain" id="PRO_5022918974" description="DUF4136 domain-containing protein" evidence="1">
    <location>
        <begin position="27"/>
        <end position="238"/>
    </location>
</feature>
<evidence type="ECO:0000256" key="1">
    <source>
        <dbReference type="SAM" id="SignalP"/>
    </source>
</evidence>
<dbReference type="KEGG" id="ngf:FRF71_03695"/>
<dbReference type="AlphaFoldDB" id="A0A5B8S1C2"/>